<dbReference type="InterPro" id="IPR011990">
    <property type="entry name" value="TPR-like_helical_dom_sf"/>
</dbReference>
<feature type="compositionally biased region" description="Polar residues" evidence="5">
    <location>
        <begin position="770"/>
        <end position="779"/>
    </location>
</feature>
<dbReference type="PANTHER" id="PTHR19980:SF0">
    <property type="entry name" value="CLEAVAGE STIMULATION FACTOR SUBUNIT 3"/>
    <property type="match status" value="1"/>
</dbReference>
<comment type="caution">
    <text evidence="7">The sequence shown here is derived from an EMBL/GenBank/DDBJ whole genome shotgun (WGS) entry which is preliminary data.</text>
</comment>
<evidence type="ECO:0000256" key="5">
    <source>
        <dbReference type="SAM" id="MobiDB-lite"/>
    </source>
</evidence>
<keyword evidence="4" id="KW-0802">TPR repeat</keyword>
<comment type="subcellular location">
    <subcellularLocation>
        <location evidence="1">Nucleus</location>
    </subcellularLocation>
</comment>
<evidence type="ECO:0000256" key="1">
    <source>
        <dbReference type="ARBA" id="ARBA00004123"/>
    </source>
</evidence>
<dbReference type="AlphaFoldDB" id="A0A024G6Y3"/>
<feature type="repeat" description="TPR" evidence="4">
    <location>
        <begin position="411"/>
        <end position="444"/>
    </location>
</feature>
<feature type="compositionally biased region" description="Basic and acidic residues" evidence="5">
    <location>
        <begin position="1"/>
        <end position="22"/>
    </location>
</feature>
<evidence type="ECO:0000313" key="8">
    <source>
        <dbReference type="Proteomes" id="UP000053237"/>
    </source>
</evidence>
<dbReference type="GO" id="GO:0031124">
    <property type="term" value="P:mRNA 3'-end processing"/>
    <property type="evidence" value="ECO:0007669"/>
    <property type="project" value="InterPro"/>
</dbReference>
<evidence type="ECO:0000256" key="2">
    <source>
        <dbReference type="ARBA" id="ARBA00022737"/>
    </source>
</evidence>
<dbReference type="PANTHER" id="PTHR19980">
    <property type="entry name" value="RNA CLEAVAGE STIMULATION FACTOR"/>
    <property type="match status" value="1"/>
</dbReference>
<feature type="domain" description="Suppressor of forked" evidence="6">
    <location>
        <begin position="106"/>
        <end position="656"/>
    </location>
</feature>
<keyword evidence="2" id="KW-0677">Repeat</keyword>
<evidence type="ECO:0000259" key="6">
    <source>
        <dbReference type="Pfam" id="PF05843"/>
    </source>
</evidence>
<dbReference type="InterPro" id="IPR008847">
    <property type="entry name" value="Suf"/>
</dbReference>
<accession>A0A024G6Y3</accession>
<dbReference type="InterPro" id="IPR019734">
    <property type="entry name" value="TPR_rpt"/>
</dbReference>
<dbReference type="SMART" id="SM00386">
    <property type="entry name" value="HAT"/>
    <property type="match status" value="7"/>
</dbReference>
<dbReference type="SUPFAM" id="SSF48452">
    <property type="entry name" value="TPR-like"/>
    <property type="match status" value="1"/>
</dbReference>
<dbReference type="PROSITE" id="PS50005">
    <property type="entry name" value="TPR"/>
    <property type="match status" value="1"/>
</dbReference>
<dbReference type="InterPro" id="IPR003107">
    <property type="entry name" value="HAT"/>
</dbReference>
<evidence type="ECO:0000313" key="7">
    <source>
        <dbReference type="EMBL" id="CCI42508.1"/>
    </source>
</evidence>
<dbReference type="Proteomes" id="UP000053237">
    <property type="component" value="Unassembled WGS sequence"/>
</dbReference>
<dbReference type="GO" id="GO:0003729">
    <property type="term" value="F:mRNA binding"/>
    <property type="evidence" value="ECO:0007669"/>
    <property type="project" value="TreeGrafter"/>
</dbReference>
<protein>
    <recommendedName>
        <fullName evidence="6">Suppressor of forked domain-containing protein</fullName>
    </recommendedName>
</protein>
<sequence length="816" mass="93684">MERNANDHRGSHLKESTDHHIDSVLSEAKQTSKLPINVNDVNLPTLTAPSWIGEDDEEEEEDADWNQLSLSYPSDSLKSKEPVSLIPEIRNEVNGLENLPRFKRYITAVEKDHWNADAWIAFLNELQRVPAEKARFYYERFFKYYPTAGHWWKIYAEHELREKQYDRVQGIIQTCLMEIRCPQVDLWNFYLSFTKLLKYDAVVSASDPTYTEKDENPADNETTDPALALNAAKQVMIEAFELAIERVGGSIYAAPIWQSYLSFLQNDTSVDSQAFVAVRKVFHRVLTIPMHHMETLWKEYEKFERSIPNNETLAQSFFKLFRPKFDATRGVFRYRKALYDAVNVNALAIPGYCKKKDGSLTQSAVASGSMANWKKIVDFERGNPERLDPLRLKSRVRFTFELLVSVKRHYPEAWYLYAAYENEMGDQEAATLVFERALEAIPESLYLQFACADHHELRGKVKASKLIYENLLRDYPSSLVYIVYQRFARRALGPKGLHEARIIFKRARKDERPGACTHHVYVASASLEFQGDPCGSGKEVALRIFELGLKRYIQVPAYVLCYLNLLGHLNEDNNIRSLFEKSLAVMPVEKSKVIWDRYVQFEHTMARNGGNLATVAKVEARRALALPDARYPSTKGLLSVTHRYSFMDLKSTSKNDQRFLEMYRVQLGTDVNTNSTEGAETEGAEYRIMQDAKAEPGSDALDADRSTNASFPEFLREFANLLPLHLPWNGPVADVEHIHRAMLLVDFPSRAQVETIARQEKQQGSTQQQEAKNSSGSTRSRGDHMDEDSNTSDIIRKRPVHDVFRARQQQKLAKLS</sequence>
<keyword evidence="8" id="KW-1185">Reference proteome</keyword>
<organism evidence="7 8">
    <name type="scientific">Albugo candida</name>
    <dbReference type="NCBI Taxonomy" id="65357"/>
    <lineage>
        <taxon>Eukaryota</taxon>
        <taxon>Sar</taxon>
        <taxon>Stramenopiles</taxon>
        <taxon>Oomycota</taxon>
        <taxon>Peronosporomycetes</taxon>
        <taxon>Albuginales</taxon>
        <taxon>Albuginaceae</taxon>
        <taxon>Albugo</taxon>
    </lineage>
</organism>
<proteinExistence type="predicted"/>
<dbReference type="InterPro" id="IPR045243">
    <property type="entry name" value="Rna14-like"/>
</dbReference>
<dbReference type="EMBL" id="CAIX01000035">
    <property type="protein sequence ID" value="CCI42508.1"/>
    <property type="molecule type" value="Genomic_DNA"/>
</dbReference>
<feature type="region of interest" description="Disordered" evidence="5">
    <location>
        <begin position="1"/>
        <end position="28"/>
    </location>
</feature>
<dbReference type="GO" id="GO:0005634">
    <property type="term" value="C:nucleus"/>
    <property type="evidence" value="ECO:0007669"/>
    <property type="project" value="UniProtKB-SubCell"/>
</dbReference>
<feature type="region of interest" description="Disordered" evidence="5">
    <location>
        <begin position="755"/>
        <end position="801"/>
    </location>
</feature>
<dbReference type="InParanoid" id="A0A024G6Y3"/>
<dbReference type="STRING" id="65357.A0A024G6Y3"/>
<evidence type="ECO:0000256" key="3">
    <source>
        <dbReference type="ARBA" id="ARBA00023242"/>
    </source>
</evidence>
<dbReference type="Pfam" id="PF05843">
    <property type="entry name" value="Suf"/>
    <property type="match status" value="1"/>
</dbReference>
<name>A0A024G6Y3_9STRA</name>
<reference evidence="7 8" key="1">
    <citation type="submission" date="2012-05" db="EMBL/GenBank/DDBJ databases">
        <title>Recombination and specialization in a pathogen metapopulation.</title>
        <authorList>
            <person name="Gardiner A."/>
            <person name="Kemen E."/>
            <person name="Schultz-Larsen T."/>
            <person name="MacLean D."/>
            <person name="Van Oosterhout C."/>
            <person name="Jones J.D.G."/>
        </authorList>
    </citation>
    <scope>NUCLEOTIDE SEQUENCE [LARGE SCALE GENOMIC DNA]</scope>
    <source>
        <strain evidence="7 8">Ac Nc2</strain>
    </source>
</reference>
<dbReference type="Gene3D" id="1.25.40.1040">
    <property type="match status" value="1"/>
</dbReference>
<keyword evidence="3" id="KW-0539">Nucleus</keyword>
<gene>
    <name evidence="7" type="ORF">BN9_032920</name>
</gene>
<dbReference type="OrthoDB" id="26282at2759"/>
<evidence type="ECO:0000256" key="4">
    <source>
        <dbReference type="PROSITE-ProRule" id="PRU00339"/>
    </source>
</evidence>